<evidence type="ECO:0000259" key="2">
    <source>
        <dbReference type="SMART" id="SM00148"/>
    </source>
</evidence>
<evidence type="ECO:0000313" key="3">
    <source>
        <dbReference type="EMBL" id="QHU01217.1"/>
    </source>
</evidence>
<organism evidence="3">
    <name type="scientific">viral metagenome</name>
    <dbReference type="NCBI Taxonomy" id="1070528"/>
    <lineage>
        <taxon>unclassified sequences</taxon>
        <taxon>metagenomes</taxon>
        <taxon>organismal metagenomes</taxon>
    </lineage>
</organism>
<reference evidence="3" key="1">
    <citation type="journal article" date="2020" name="Nature">
        <title>Giant virus diversity and host interactions through global metagenomics.</title>
        <authorList>
            <person name="Schulz F."/>
            <person name="Roux S."/>
            <person name="Paez-Espino D."/>
            <person name="Jungbluth S."/>
            <person name="Walsh D.A."/>
            <person name="Denef V.J."/>
            <person name="McMahon K.D."/>
            <person name="Konstantinidis K.T."/>
            <person name="Eloe-Fadrosh E.A."/>
            <person name="Kyrpides N.C."/>
            <person name="Woyke T."/>
        </authorList>
    </citation>
    <scope>NUCLEOTIDE SEQUENCE</scope>
    <source>
        <strain evidence="3">GVMAG-M-3300025860-25</strain>
    </source>
</reference>
<dbReference type="Pfam" id="PF00388">
    <property type="entry name" value="PI-PLC-X"/>
    <property type="match status" value="1"/>
</dbReference>
<dbReference type="EMBL" id="MN740336">
    <property type="protein sequence ID" value="QHU01217.1"/>
    <property type="molecule type" value="Genomic_DNA"/>
</dbReference>
<name>A0A6C0J9L4_9ZZZZ</name>
<dbReference type="AlphaFoldDB" id="A0A6C0J9L4"/>
<dbReference type="GO" id="GO:0008081">
    <property type="term" value="F:phosphoric diester hydrolase activity"/>
    <property type="evidence" value="ECO:0007669"/>
    <property type="project" value="InterPro"/>
</dbReference>
<keyword evidence="1" id="KW-0472">Membrane</keyword>
<keyword evidence="1" id="KW-0812">Transmembrane</keyword>
<evidence type="ECO:0000256" key="1">
    <source>
        <dbReference type="SAM" id="Phobius"/>
    </source>
</evidence>
<dbReference type="InterPro" id="IPR017946">
    <property type="entry name" value="PLC-like_Pdiesterase_TIM-brl"/>
</dbReference>
<feature type="transmembrane region" description="Helical" evidence="1">
    <location>
        <begin position="62"/>
        <end position="81"/>
    </location>
</feature>
<dbReference type="Gene3D" id="3.20.20.190">
    <property type="entry name" value="Phosphatidylinositol (PI) phosphodiesterase"/>
    <property type="match status" value="1"/>
</dbReference>
<dbReference type="PROSITE" id="PS50007">
    <property type="entry name" value="PIPLC_X_DOMAIN"/>
    <property type="match status" value="1"/>
</dbReference>
<accession>A0A6C0J9L4</accession>
<dbReference type="SMART" id="SM00148">
    <property type="entry name" value="PLCXc"/>
    <property type="match status" value="1"/>
</dbReference>
<feature type="domain" description="Phosphatidylinositol-specific phospholipase C X" evidence="2">
    <location>
        <begin position="112"/>
        <end position="279"/>
    </location>
</feature>
<dbReference type="GO" id="GO:0006629">
    <property type="term" value="P:lipid metabolic process"/>
    <property type="evidence" value="ECO:0007669"/>
    <property type="project" value="InterPro"/>
</dbReference>
<keyword evidence="1" id="KW-1133">Transmembrane helix</keyword>
<protein>
    <recommendedName>
        <fullName evidence="2">Phosphatidylinositol-specific phospholipase C X domain-containing protein</fullName>
    </recommendedName>
</protein>
<sequence length="453" mass="52083">MDTPLSKMDQLKNSGKNAKEKISNMASSAGDGIMSLLKNSNTTPPPKLTELEINKQKMESQVIFFIFLLIGILLFVGLVFVSKTFRVYTTLHKLEIYQSNEINQQSIFTIFKTGDKKLKNFYVASAYRPYVCYYHKYDYCSLEVFEQVLCAGPRMIELEIFNDSFSVDVEPVVSTGTHDGEWKLAMNSLPLTDVLKSIAKTVFNNKYMNELYEDPFIIYLNLKVNRNLKCLEKISKYIYQILGQYLLGIEYSYNSNKTNSKFSDITLSKIKSKIVILANSGFEGTPLEEIVNYSTASDYTLKNNPEQYRILYLKNSDIVEKEEDIEEYSNTTYYKVEAENLKNYNKCGFTILSPNSEEYSGFLDGISPRNPEPQTALETGCQFIMMNYQMIDTNMSNYTYIFKDSSFVEKSLELIGGDCNKKFSSIKTQQLEHTDREVVYTYVTPPESIKNDN</sequence>
<proteinExistence type="predicted"/>
<dbReference type="SUPFAM" id="SSF51695">
    <property type="entry name" value="PLC-like phosphodiesterases"/>
    <property type="match status" value="1"/>
</dbReference>
<dbReference type="InterPro" id="IPR000909">
    <property type="entry name" value="PLipase_C_PInositol-sp_X_dom"/>
</dbReference>